<dbReference type="SUPFAM" id="SSF53383">
    <property type="entry name" value="PLP-dependent transferases"/>
    <property type="match status" value="1"/>
</dbReference>
<protein>
    <recommendedName>
        <fullName evidence="4">dTDP-4-amino-4,6-dideoxygalactose transaminase</fullName>
    </recommendedName>
</protein>
<dbReference type="EMBL" id="FOIQ01000001">
    <property type="protein sequence ID" value="SEV84185.1"/>
    <property type="molecule type" value="Genomic_DNA"/>
</dbReference>
<dbReference type="Pfam" id="PF01041">
    <property type="entry name" value="DegT_DnrJ_EryC1"/>
    <property type="match status" value="1"/>
</dbReference>
<keyword evidence="3" id="KW-1185">Reference proteome</keyword>
<accession>A0A1I0M6S9</accession>
<dbReference type="AlphaFoldDB" id="A0A1I0M6S9"/>
<dbReference type="InterPro" id="IPR000653">
    <property type="entry name" value="DegT/StrS_aminotransferase"/>
</dbReference>
<evidence type="ECO:0000256" key="1">
    <source>
        <dbReference type="RuleBase" id="RU004508"/>
    </source>
</evidence>
<comment type="similarity">
    <text evidence="1">Belongs to the DegT/DnrJ/EryC1 family.</text>
</comment>
<dbReference type="InterPro" id="IPR015424">
    <property type="entry name" value="PyrdxlP-dep_Trfase"/>
</dbReference>
<dbReference type="Proteomes" id="UP000199373">
    <property type="component" value="Unassembled WGS sequence"/>
</dbReference>
<gene>
    <name evidence="2" type="ORF">SAMN04487850_0394</name>
</gene>
<proteinExistence type="inferred from homology"/>
<organism evidence="2 3">
    <name type="scientific">Prevotella aff. ruminicola Tc2-24</name>
    <dbReference type="NCBI Taxonomy" id="81582"/>
    <lineage>
        <taxon>Bacteria</taxon>
        <taxon>Pseudomonadati</taxon>
        <taxon>Bacteroidota</taxon>
        <taxon>Bacteroidia</taxon>
        <taxon>Bacteroidales</taxon>
        <taxon>Prevotellaceae</taxon>
        <taxon>Prevotella</taxon>
    </lineage>
</organism>
<name>A0A1I0M6S9_9BACT</name>
<sequence>MAFKELGSEFWIVKNSFSEKDKKYVLAGRTAIDLIIQDMIACGGKHKSVCLPAYCCESMLQPFIDRGIDIQFYDVTYEKGELKYHFNDQTADILYVSNYFGYNNTLPVSIVRDYKLKGVTVLYDRTHSLFSDDHFHREMADYCFASIRKWMGVPCGAYFSKNKGNLSLSKLEDCPYLKEKVEAMQMKAAYMRGDNSVEKQQFLKLYSSFAYHLSEDYRNYGMDGLSLQIWQDTDLQELRTKRNANAAYLQNNLKEIPQIKLMFSLTENDCALFVPVLFATKNVRDDVRKYLINHSIYCPVHWPKPSLIPSAMRANDLYDRELSLLCDQRYGIEDMQRIVDTIKEYFEIKKYRLI</sequence>
<evidence type="ECO:0000313" key="2">
    <source>
        <dbReference type="EMBL" id="SEV84185.1"/>
    </source>
</evidence>
<evidence type="ECO:0008006" key="4">
    <source>
        <dbReference type="Google" id="ProtNLM"/>
    </source>
</evidence>
<dbReference type="RefSeq" id="WP_143065694.1">
    <property type="nucleotide sequence ID" value="NZ_FOIQ01000001.1"/>
</dbReference>
<keyword evidence="1" id="KW-0663">Pyridoxal phosphate</keyword>
<evidence type="ECO:0000313" key="3">
    <source>
        <dbReference type="Proteomes" id="UP000199373"/>
    </source>
</evidence>
<dbReference type="InterPro" id="IPR015422">
    <property type="entry name" value="PyrdxlP-dep_Trfase_small"/>
</dbReference>
<reference evidence="2 3" key="1">
    <citation type="submission" date="2016-10" db="EMBL/GenBank/DDBJ databases">
        <authorList>
            <person name="de Groot N.N."/>
        </authorList>
    </citation>
    <scope>NUCLEOTIDE SEQUENCE [LARGE SCALE GENOMIC DNA]</scope>
    <source>
        <strain evidence="2 3">TC2-24</strain>
    </source>
</reference>
<dbReference type="Gene3D" id="3.90.1150.10">
    <property type="entry name" value="Aspartate Aminotransferase, domain 1"/>
    <property type="match status" value="1"/>
</dbReference>